<sequence length="511" mass="51809">MSTERPETEAPEPPEDGGEQAKPRRRHSPAAVASVAAAVLLVGGGGAYFAATASGGGSDRDHSASPGTDGTPPPLVLDGYTEGGTGDTGGTGDIAPGEPNPYGVTYHADGTLPAGPDSAPVYAAKGEVTAAEVARLAKALDIAGTPKLTGETWKVGQDKDGSGPSLQVNRRAPGTWTFSRYAPGTDNCKGVVCRSDPGSPGSHAVTEAAAKKAAVPVLKALGQDDAKLDASELMGAARVVNADPKVGGLPTYGWTTGVQVGPDGQVVGGNGQLKTPVEGDTYPVISASRTLDLMNGAASLATPGGGHMGPGGCASAVPLKDRDETPCRASTAVPKRESVAVEKAVFGLASHFVSGHQTLVPSWLFEVRPTGTDSAFTVTHPAVAPKYLASPEPTAAPTPTATPSPRPTTAPTSRDVKVQGYTADGKDLTVSFTGGVCADYSASASESTDKVTVKVTETPWQGKICILIAKVYEKTVHLDQPLGDRKVVGSDGTPIPEGKPAGAAMKTPRVR</sequence>
<feature type="compositionally biased region" description="Gly residues" evidence="1">
    <location>
        <begin position="81"/>
        <end position="92"/>
    </location>
</feature>
<feature type="transmembrane region" description="Helical" evidence="2">
    <location>
        <begin position="30"/>
        <end position="51"/>
    </location>
</feature>
<dbReference type="Proteomes" id="UP000181942">
    <property type="component" value="Unassembled WGS sequence"/>
</dbReference>
<protein>
    <recommendedName>
        <fullName evidence="5">Large membrane protein</fullName>
    </recommendedName>
</protein>
<organism evidence="3 4">
    <name type="scientific">Streptomyces mirabilis</name>
    <dbReference type="NCBI Taxonomy" id="68239"/>
    <lineage>
        <taxon>Bacteria</taxon>
        <taxon>Bacillati</taxon>
        <taxon>Actinomycetota</taxon>
        <taxon>Actinomycetes</taxon>
        <taxon>Kitasatosporales</taxon>
        <taxon>Streptomycetaceae</taxon>
        <taxon>Streptomyces</taxon>
    </lineage>
</organism>
<feature type="region of interest" description="Disordered" evidence="1">
    <location>
        <begin position="1"/>
        <end position="32"/>
    </location>
</feature>
<dbReference type="AlphaFoldDB" id="A0A1I2D0R2"/>
<keyword evidence="2" id="KW-1133">Transmembrane helix</keyword>
<feature type="compositionally biased region" description="Pro residues" evidence="1">
    <location>
        <begin position="394"/>
        <end position="408"/>
    </location>
</feature>
<keyword evidence="2" id="KW-0812">Transmembrane</keyword>
<name>A0A1I2D0R2_9ACTN</name>
<evidence type="ECO:0008006" key="5">
    <source>
        <dbReference type="Google" id="ProtNLM"/>
    </source>
</evidence>
<evidence type="ECO:0000313" key="4">
    <source>
        <dbReference type="Proteomes" id="UP000181942"/>
    </source>
</evidence>
<dbReference type="EMBL" id="FONR01000002">
    <property type="protein sequence ID" value="SFE74101.1"/>
    <property type="molecule type" value="Genomic_DNA"/>
</dbReference>
<gene>
    <name evidence="3" type="ORF">SAMN02787118_102458</name>
</gene>
<accession>A0A1I2D0R2</accession>
<keyword evidence="2" id="KW-0472">Membrane</keyword>
<feature type="region of interest" description="Disordered" evidence="1">
    <location>
        <begin position="388"/>
        <end position="415"/>
    </location>
</feature>
<proteinExistence type="predicted"/>
<reference evidence="3 4" key="1">
    <citation type="submission" date="2016-10" db="EMBL/GenBank/DDBJ databases">
        <authorList>
            <person name="de Groot N.N."/>
        </authorList>
    </citation>
    <scope>NUCLEOTIDE SEQUENCE [LARGE SCALE GENOMIC DNA]</scope>
    <source>
        <strain evidence="3 4">OK461</strain>
    </source>
</reference>
<evidence type="ECO:0000313" key="3">
    <source>
        <dbReference type="EMBL" id="SFE74101.1"/>
    </source>
</evidence>
<evidence type="ECO:0000256" key="1">
    <source>
        <dbReference type="SAM" id="MobiDB-lite"/>
    </source>
</evidence>
<feature type="compositionally biased region" description="Acidic residues" evidence="1">
    <location>
        <begin position="9"/>
        <end position="18"/>
    </location>
</feature>
<feature type="region of interest" description="Disordered" evidence="1">
    <location>
        <begin position="151"/>
        <end position="172"/>
    </location>
</feature>
<feature type="region of interest" description="Disordered" evidence="1">
    <location>
        <begin position="53"/>
        <end position="111"/>
    </location>
</feature>
<feature type="region of interest" description="Disordered" evidence="1">
    <location>
        <begin position="487"/>
        <end position="511"/>
    </location>
</feature>
<evidence type="ECO:0000256" key="2">
    <source>
        <dbReference type="SAM" id="Phobius"/>
    </source>
</evidence>